<sequence length="279" mass="29054">MWPLARGTILQAAPSPVPLTAPRSGAAPLRTVKGRVLKLGLFRTRRLPCRPLRAGLKAICSPVTMHHPSQDLAKAGAWEALLLAVDSAGEKKATSVQSSPRAGLAAGTAPPRAASVPLVNTAMKRSGKAGPATAFKRLAQKPPSSCWQRVVHVPLAERSASPQPSLVTPCRSGELLGTRRPSGELLPNRAGNATLETCALAARMDALLQQRAAVWQQMEAGPAARPTGVRCAGDVCQQPSSCLGAAALQPAAVLAAYLGQVSEEDAGPLLAARRFLAQF</sequence>
<reference evidence="1" key="1">
    <citation type="journal article" date="2019" name="Plant J.">
        <title>Chlorella vulgaris genome assembly and annotation reveals the molecular basis for metabolic acclimation to high light conditions.</title>
        <authorList>
            <person name="Cecchin M."/>
            <person name="Marcolungo L."/>
            <person name="Rossato M."/>
            <person name="Girolomoni L."/>
            <person name="Cosentino E."/>
            <person name="Cuine S."/>
            <person name="Li-Beisson Y."/>
            <person name="Delledonne M."/>
            <person name="Ballottari M."/>
        </authorList>
    </citation>
    <scope>NUCLEOTIDE SEQUENCE</scope>
    <source>
        <strain evidence="1">211/11P</strain>
    </source>
</reference>
<proteinExistence type="predicted"/>
<dbReference type="EMBL" id="SIDB01000010">
    <property type="protein sequence ID" value="KAI3427080.1"/>
    <property type="molecule type" value="Genomic_DNA"/>
</dbReference>
<name>A0A9D4TJA6_CHLVU</name>
<gene>
    <name evidence="1" type="ORF">D9Q98_007019</name>
</gene>
<reference evidence="1" key="2">
    <citation type="submission" date="2020-11" db="EMBL/GenBank/DDBJ databases">
        <authorList>
            <person name="Cecchin M."/>
            <person name="Marcolungo L."/>
            <person name="Rossato M."/>
            <person name="Girolomoni L."/>
            <person name="Cosentino E."/>
            <person name="Cuine S."/>
            <person name="Li-Beisson Y."/>
            <person name="Delledonne M."/>
            <person name="Ballottari M."/>
        </authorList>
    </citation>
    <scope>NUCLEOTIDE SEQUENCE</scope>
    <source>
        <strain evidence="1">211/11P</strain>
        <tissue evidence="1">Whole cell</tissue>
    </source>
</reference>
<dbReference type="Proteomes" id="UP001055712">
    <property type="component" value="Unassembled WGS sequence"/>
</dbReference>
<evidence type="ECO:0000313" key="1">
    <source>
        <dbReference type="EMBL" id="KAI3427080.1"/>
    </source>
</evidence>
<dbReference type="AlphaFoldDB" id="A0A9D4TJA6"/>
<keyword evidence="2" id="KW-1185">Reference proteome</keyword>
<organism evidence="1 2">
    <name type="scientific">Chlorella vulgaris</name>
    <name type="common">Green alga</name>
    <dbReference type="NCBI Taxonomy" id="3077"/>
    <lineage>
        <taxon>Eukaryota</taxon>
        <taxon>Viridiplantae</taxon>
        <taxon>Chlorophyta</taxon>
        <taxon>core chlorophytes</taxon>
        <taxon>Trebouxiophyceae</taxon>
        <taxon>Chlorellales</taxon>
        <taxon>Chlorellaceae</taxon>
        <taxon>Chlorella clade</taxon>
        <taxon>Chlorella</taxon>
    </lineage>
</organism>
<evidence type="ECO:0000313" key="2">
    <source>
        <dbReference type="Proteomes" id="UP001055712"/>
    </source>
</evidence>
<protein>
    <submittedName>
        <fullName evidence="1">Uncharacterized protein</fullName>
    </submittedName>
</protein>
<accession>A0A9D4TJA6</accession>
<comment type="caution">
    <text evidence="1">The sequence shown here is derived from an EMBL/GenBank/DDBJ whole genome shotgun (WGS) entry which is preliminary data.</text>
</comment>